<protein>
    <submittedName>
        <fullName evidence="1">Uncharacterized protein</fullName>
    </submittedName>
</protein>
<evidence type="ECO:0000313" key="1">
    <source>
        <dbReference type="EMBL" id="SFU59730.1"/>
    </source>
</evidence>
<organism evidence="1 2">
    <name type="scientific">Pustulibacterium marinum</name>
    <dbReference type="NCBI Taxonomy" id="1224947"/>
    <lineage>
        <taxon>Bacteria</taxon>
        <taxon>Pseudomonadati</taxon>
        <taxon>Bacteroidota</taxon>
        <taxon>Flavobacteriia</taxon>
        <taxon>Flavobacteriales</taxon>
        <taxon>Flavobacteriaceae</taxon>
        <taxon>Pustulibacterium</taxon>
    </lineage>
</organism>
<accession>A0A1I7HG69</accession>
<name>A0A1I7HG69_9FLAO</name>
<dbReference type="AlphaFoldDB" id="A0A1I7HG69"/>
<keyword evidence="2" id="KW-1185">Reference proteome</keyword>
<reference evidence="2" key="1">
    <citation type="submission" date="2016-10" db="EMBL/GenBank/DDBJ databases">
        <authorList>
            <person name="Varghese N."/>
            <person name="Submissions S."/>
        </authorList>
    </citation>
    <scope>NUCLEOTIDE SEQUENCE [LARGE SCALE GENOMIC DNA]</scope>
    <source>
        <strain evidence="2">CGMCC 1.12333</strain>
    </source>
</reference>
<dbReference type="EMBL" id="FPBK01000009">
    <property type="protein sequence ID" value="SFU59730.1"/>
    <property type="molecule type" value="Genomic_DNA"/>
</dbReference>
<sequence length="142" mass="16959">MKYYQHLGNCELAIISKPNDESNIISLDNILDWLKFDYDQVFEYPRGVIIGEIKNLYSSIFMELPIHSLFHNSDLIEIYFDKLNYDSRTYWKRIMSLNKYQAYIKNGTLFIHCSYEYYKGDNPRDGIAEFCIEIKKLITILK</sequence>
<evidence type="ECO:0000313" key="2">
    <source>
        <dbReference type="Proteomes" id="UP000199138"/>
    </source>
</evidence>
<dbReference type="Proteomes" id="UP000199138">
    <property type="component" value="Unassembled WGS sequence"/>
</dbReference>
<dbReference type="RefSeq" id="WP_093025412.1">
    <property type="nucleotide sequence ID" value="NZ_FPBK01000009.1"/>
</dbReference>
<gene>
    <name evidence="1" type="ORF">SAMN05216480_10940</name>
</gene>
<proteinExistence type="predicted"/>